<gene>
    <name evidence="1" type="ORF">G9Q37_00505</name>
</gene>
<organism evidence="1 2">
    <name type="scientific">Hydrogenophaga crocea</name>
    <dbReference type="NCBI Taxonomy" id="2716225"/>
    <lineage>
        <taxon>Bacteria</taxon>
        <taxon>Pseudomonadati</taxon>
        <taxon>Pseudomonadota</taxon>
        <taxon>Betaproteobacteria</taxon>
        <taxon>Burkholderiales</taxon>
        <taxon>Comamonadaceae</taxon>
        <taxon>Hydrogenophaga</taxon>
    </lineage>
</organism>
<dbReference type="KEGG" id="hcz:G9Q37_00505"/>
<sequence length="176" mass="18313">MTRSLLLYGGLAATLMAVWYTAGLDAPADALLVPARRAAAPGAAMPAVPAPAPSAVAAAPIAGPVVRMGEERMAAPRGALMGARDWRPPPPPPAPAPAVAAAPPRAPQLPFQYLGRLDDEGGTRVFLSEGNQARPHVVRVGDRLRDYQVESISAQGMGLIYLPLNQKQQLLFGSAP</sequence>
<dbReference type="AlphaFoldDB" id="A0A6G8ICF4"/>
<dbReference type="RefSeq" id="WP_166222991.1">
    <property type="nucleotide sequence ID" value="NZ_CP049989.1"/>
</dbReference>
<evidence type="ECO:0000313" key="1">
    <source>
        <dbReference type="EMBL" id="QIM50716.1"/>
    </source>
</evidence>
<protein>
    <submittedName>
        <fullName evidence="1">Uncharacterized protein</fullName>
    </submittedName>
</protein>
<evidence type="ECO:0000313" key="2">
    <source>
        <dbReference type="Proteomes" id="UP000503162"/>
    </source>
</evidence>
<accession>A0A6G8ICF4</accession>
<dbReference type="EMBL" id="CP049989">
    <property type="protein sequence ID" value="QIM50716.1"/>
    <property type="molecule type" value="Genomic_DNA"/>
</dbReference>
<proteinExistence type="predicted"/>
<name>A0A6G8ICF4_9BURK</name>
<keyword evidence="2" id="KW-1185">Reference proteome</keyword>
<reference evidence="1 2" key="1">
    <citation type="submission" date="2020-03" db="EMBL/GenBank/DDBJ databases">
        <title>Hydrogenophaga sp. nov. isolated from cyanobacterial mat.</title>
        <authorList>
            <person name="Thorat V."/>
            <person name="Kirdat K."/>
            <person name="Tiwarekar B."/>
            <person name="Costa E.D."/>
            <person name="Yadav A."/>
        </authorList>
    </citation>
    <scope>NUCLEOTIDE SEQUENCE [LARGE SCALE GENOMIC DNA]</scope>
    <source>
        <strain evidence="1 2">BA0156</strain>
    </source>
</reference>
<dbReference type="Proteomes" id="UP000503162">
    <property type="component" value="Chromosome"/>
</dbReference>